<dbReference type="AlphaFoldDB" id="F8JJI6"/>
<sequence length="85" mass="9399">MPVTRHLAAVPTLRLTLHDGAERSYLLDDPLTVPTAAVPPQAVYEPRVHIAYLLARQGHHADWLARFTDLPYSAAHRITQAATPP</sequence>
<gene>
    <name evidence="1" type="ordered locus">SCATT_p04940</name>
</gene>
<accession>F8JJI6</accession>
<dbReference type="HOGENOM" id="CLU_189256_0_0_11"/>
<dbReference type="OrthoDB" id="4230550at2"/>
<keyword evidence="2" id="KW-1185">Reference proteome</keyword>
<keyword evidence="1" id="KW-0614">Plasmid</keyword>
<geneLocation type="plasmid" evidence="1 2">
    <name>pSCATT</name>
</geneLocation>
<proteinExistence type="predicted"/>
<protein>
    <submittedName>
        <fullName evidence="1">Uncharacterized protein</fullName>
    </submittedName>
</protein>
<dbReference type="PATRIC" id="fig|1003195.11.peg.1192"/>
<organism evidence="1 2">
    <name type="scientific">Streptantibioticus cattleyicolor (strain ATCC 35852 / DSM 46488 / JCM 4925 / NBRC 14057 / NRRL 8057)</name>
    <name type="common">Streptomyces cattleya</name>
    <dbReference type="NCBI Taxonomy" id="1003195"/>
    <lineage>
        <taxon>Bacteria</taxon>
        <taxon>Bacillati</taxon>
        <taxon>Actinomycetota</taxon>
        <taxon>Actinomycetes</taxon>
        <taxon>Kitasatosporales</taxon>
        <taxon>Streptomycetaceae</taxon>
        <taxon>Streptantibioticus</taxon>
    </lineage>
</organism>
<accession>G8XGC9</accession>
<dbReference type="RefSeq" id="WP_014151682.1">
    <property type="nucleotide sequence ID" value="NC_016113.1"/>
</dbReference>
<name>F8JJI6_STREN</name>
<dbReference type="KEGG" id="sct:SCAT_p1233"/>
<dbReference type="KEGG" id="scy:SCATT_p04940"/>
<dbReference type="EMBL" id="CP003229">
    <property type="protein sequence ID" value="AEW98687.1"/>
    <property type="molecule type" value="Genomic_DNA"/>
</dbReference>
<reference evidence="2" key="1">
    <citation type="submission" date="2011-12" db="EMBL/GenBank/DDBJ databases">
        <title>Complete genome sequence of Streptomyces cattleya strain DSM 46488.</title>
        <authorList>
            <person name="Ou H.-Y."/>
            <person name="Li P."/>
            <person name="Zhao C."/>
            <person name="O'Hagan D."/>
            <person name="Deng Z."/>
        </authorList>
    </citation>
    <scope>NUCLEOTIDE SEQUENCE [LARGE SCALE GENOMIC DNA]</scope>
    <source>
        <strain evidence="2">ATCC 35852 / DSM 46488 / JCM 4925 / NBRC 14057 / NRRL 8057</strain>
        <plasmid evidence="2">Plasmid pSCATT</plasmid>
    </source>
</reference>
<evidence type="ECO:0000313" key="1">
    <source>
        <dbReference type="EMBL" id="AEW98687.1"/>
    </source>
</evidence>
<evidence type="ECO:0000313" key="2">
    <source>
        <dbReference type="Proteomes" id="UP000007842"/>
    </source>
</evidence>
<dbReference type="Proteomes" id="UP000007842">
    <property type="component" value="Plasmid pSCATT"/>
</dbReference>